<dbReference type="OrthoDB" id="5958043at2759"/>
<proteinExistence type="predicted"/>
<dbReference type="EMBL" id="LSMT01000046">
    <property type="protein sequence ID" value="PFX30688.1"/>
    <property type="molecule type" value="Genomic_DNA"/>
</dbReference>
<dbReference type="AlphaFoldDB" id="A0A2B4SQ09"/>
<keyword evidence="2" id="KW-1185">Reference proteome</keyword>
<protein>
    <submittedName>
        <fullName evidence="1">Uncharacterized protein</fullName>
    </submittedName>
</protein>
<comment type="caution">
    <text evidence="1">The sequence shown here is derived from an EMBL/GenBank/DDBJ whole genome shotgun (WGS) entry which is preliminary data.</text>
</comment>
<gene>
    <name evidence="1" type="ORF">AWC38_SpisGene4461</name>
</gene>
<organism evidence="1 2">
    <name type="scientific">Stylophora pistillata</name>
    <name type="common">Smooth cauliflower coral</name>
    <dbReference type="NCBI Taxonomy" id="50429"/>
    <lineage>
        <taxon>Eukaryota</taxon>
        <taxon>Metazoa</taxon>
        <taxon>Cnidaria</taxon>
        <taxon>Anthozoa</taxon>
        <taxon>Hexacorallia</taxon>
        <taxon>Scleractinia</taxon>
        <taxon>Astrocoeniina</taxon>
        <taxon>Pocilloporidae</taxon>
        <taxon>Stylophora</taxon>
    </lineage>
</organism>
<sequence length="346" mass="38166">MHHLGKVVVEAAVTAAVKGGVSAGVKAATGKKTEETKDDRKATPAISLTVLKQFSQKDLHASIRFFNEGFMYLCKVLGEGVFTGRHVGDDVSSESKAKALPGSVQEHFIISSAALLEAIFLLKDLKDLDESAAKALTDAKERFRDARRKATKAFSNEVLSERERFFAARYRVASTLLEKVDSHEDALGACELCLQELHALPVVQKGFKEHGGSKIIRADVRDINRLVCDVTQVIGGVGPFLSWPCVVVGKRKVDPLHREEMMSSHCFFTSTCGMADECKRFHSRLAELLALKKEDDYATTISWIRAKISFAILRSALLCLRGTRRKRRVANISDTDITSESAQARI</sequence>
<evidence type="ECO:0000313" key="2">
    <source>
        <dbReference type="Proteomes" id="UP000225706"/>
    </source>
</evidence>
<reference evidence="2" key="1">
    <citation type="journal article" date="2017" name="bioRxiv">
        <title>Comparative analysis of the genomes of Stylophora pistillata and Acropora digitifera provides evidence for extensive differences between species of corals.</title>
        <authorList>
            <person name="Voolstra C.R."/>
            <person name="Li Y."/>
            <person name="Liew Y.J."/>
            <person name="Baumgarten S."/>
            <person name="Zoccola D."/>
            <person name="Flot J.-F."/>
            <person name="Tambutte S."/>
            <person name="Allemand D."/>
            <person name="Aranda M."/>
        </authorList>
    </citation>
    <scope>NUCLEOTIDE SEQUENCE [LARGE SCALE GENOMIC DNA]</scope>
</reference>
<dbReference type="Proteomes" id="UP000225706">
    <property type="component" value="Unassembled WGS sequence"/>
</dbReference>
<accession>A0A2B4SQ09</accession>
<name>A0A2B4SQ09_STYPI</name>
<evidence type="ECO:0000313" key="1">
    <source>
        <dbReference type="EMBL" id="PFX30688.1"/>
    </source>
</evidence>